<evidence type="ECO:0000256" key="1">
    <source>
        <dbReference type="SAM" id="MobiDB-lite"/>
    </source>
</evidence>
<organism evidence="3 4">
    <name type="scientific">Olea europaea subsp. europaea</name>
    <dbReference type="NCBI Taxonomy" id="158383"/>
    <lineage>
        <taxon>Eukaryota</taxon>
        <taxon>Viridiplantae</taxon>
        <taxon>Streptophyta</taxon>
        <taxon>Embryophyta</taxon>
        <taxon>Tracheophyta</taxon>
        <taxon>Spermatophyta</taxon>
        <taxon>Magnoliopsida</taxon>
        <taxon>eudicotyledons</taxon>
        <taxon>Gunneridae</taxon>
        <taxon>Pentapetalae</taxon>
        <taxon>asterids</taxon>
        <taxon>lamiids</taxon>
        <taxon>Lamiales</taxon>
        <taxon>Oleaceae</taxon>
        <taxon>Oleeae</taxon>
        <taxon>Olea</taxon>
    </lineage>
</organism>
<name>A0A8S0V1R3_OLEEU</name>
<sequence length="665" mass="74710">MRGHYFKLEYVKHLTFVAGAMIDSHITAEYWRNRTSERLGIKMPEIYVVHLGNSKDLMEVAEDSVARGVLRENNRESLGKIFSSPSSMGIGLVDRKAQAGIGLENMDFEHLIPENARLRGHVSQKSNLRYIKTVVEHFDERQWAKFRNSCLGFLSEVPDLQFSAQLIQQLVFCCIQTNKRHELWFNLQGHFARFGIQEYALVIGLRCGLLPDDNVMDRVLDKRRLKDKYFKHVDKISCAQLEQTFLRSSTPRVNRYKLGLALIIEGVFNASDNNIWAFEAVPEIDDRFDQRLGERCPRLFSWTSTKQPQQCTYNAFFKNVQLHVYATLRPTETERGQPHIATLVLLNDNPVPALDDLAKDSVAPQFQAERIGTSEDETSEEAHNGGESSGEEEESGADESGEDEGEDSEEHDSGDSDDHRVRRSGQTGTFSTPHLHRATSPMQAPSTSHVRPTATAGSSLTADDVQGMLLDQRILFEMWLRTVKLEIMQHLSDEFKKLKDFISTIIPASDSTTTACATDVDPEPRQSDYGGFAGHYPSPDGIDEDMGIDRQEGDGMCINEEHMEPCPDEQDMPLATGTESLQDIAHIQPCPEDHPVPEPSTIEEVQVEGSHHPSPGDCDKEQDMLPTGTINMQDTVHIEPCPDNDPMLVLAAMDEVQGIALIFDN</sequence>
<feature type="compositionally biased region" description="Acidic residues" evidence="1">
    <location>
        <begin position="389"/>
        <end position="410"/>
    </location>
</feature>
<proteinExistence type="predicted"/>
<dbReference type="InterPro" id="IPR041693">
    <property type="entry name" value="Glyco_trans_4_5"/>
</dbReference>
<gene>
    <name evidence="3" type="ORF">OLEA9_A058801</name>
</gene>
<evidence type="ECO:0000259" key="2">
    <source>
        <dbReference type="Pfam" id="PF09331"/>
    </source>
</evidence>
<dbReference type="PANTHER" id="PTHR47252:SF4">
    <property type="entry name" value="GLYCOSYLTRANSFERASE"/>
    <property type="match status" value="1"/>
</dbReference>
<dbReference type="Pfam" id="PF16994">
    <property type="entry name" value="Glyco_trans_4_5"/>
    <property type="match status" value="1"/>
</dbReference>
<dbReference type="AlphaFoldDB" id="A0A8S0V1R3"/>
<evidence type="ECO:0000313" key="4">
    <source>
        <dbReference type="Proteomes" id="UP000594638"/>
    </source>
</evidence>
<feature type="compositionally biased region" description="Polar residues" evidence="1">
    <location>
        <begin position="440"/>
        <end position="459"/>
    </location>
</feature>
<dbReference type="Gramene" id="OE9A058801T1">
    <property type="protein sequence ID" value="OE9A058801C1"/>
    <property type="gene ID" value="OE9A058801"/>
</dbReference>
<protein>
    <recommendedName>
        <fullName evidence="2">DUF1985 domain-containing protein</fullName>
    </recommendedName>
</protein>
<reference evidence="3 4" key="1">
    <citation type="submission" date="2019-12" db="EMBL/GenBank/DDBJ databases">
        <authorList>
            <person name="Alioto T."/>
            <person name="Alioto T."/>
            <person name="Gomez Garrido J."/>
        </authorList>
    </citation>
    <scope>NUCLEOTIDE SEQUENCE [LARGE SCALE GENOMIC DNA]</scope>
</reference>
<feature type="domain" description="DUF1985" evidence="2">
    <location>
        <begin position="176"/>
        <end position="273"/>
    </location>
</feature>
<keyword evidence="4" id="KW-1185">Reference proteome</keyword>
<dbReference type="PANTHER" id="PTHR47252">
    <property type="entry name" value="GLYCOSYLTRANSFERASE"/>
    <property type="match status" value="1"/>
</dbReference>
<accession>A0A8S0V1R3</accession>
<feature type="compositionally biased region" description="Basic and acidic residues" evidence="1">
    <location>
        <begin position="411"/>
        <end position="420"/>
    </location>
</feature>
<dbReference type="InterPro" id="IPR015410">
    <property type="entry name" value="DUF1985"/>
</dbReference>
<dbReference type="Pfam" id="PF09331">
    <property type="entry name" value="DUF1985"/>
    <property type="match status" value="1"/>
</dbReference>
<feature type="region of interest" description="Disordered" evidence="1">
    <location>
        <begin position="369"/>
        <end position="459"/>
    </location>
</feature>
<evidence type="ECO:0000313" key="3">
    <source>
        <dbReference type="EMBL" id="CAA3024799.1"/>
    </source>
</evidence>
<dbReference type="EMBL" id="CACTIH010009116">
    <property type="protein sequence ID" value="CAA3024799.1"/>
    <property type="molecule type" value="Genomic_DNA"/>
</dbReference>
<comment type="caution">
    <text evidence="3">The sequence shown here is derived from an EMBL/GenBank/DDBJ whole genome shotgun (WGS) entry which is preliminary data.</text>
</comment>
<dbReference type="OrthoDB" id="1114298at2759"/>
<dbReference type="Proteomes" id="UP000594638">
    <property type="component" value="Unassembled WGS sequence"/>
</dbReference>